<keyword evidence="1" id="KW-0812">Transmembrane</keyword>
<keyword evidence="1" id="KW-1133">Transmembrane helix</keyword>
<comment type="caution">
    <text evidence="2">The sequence shown here is derived from an EMBL/GenBank/DDBJ whole genome shotgun (WGS) entry which is preliminary data.</text>
</comment>
<gene>
    <name evidence="2" type="ORF">RCL2_001041900</name>
</gene>
<evidence type="ECO:0000256" key="1">
    <source>
        <dbReference type="SAM" id="Phobius"/>
    </source>
</evidence>
<evidence type="ECO:0000313" key="3">
    <source>
        <dbReference type="Proteomes" id="UP000615446"/>
    </source>
</evidence>
<sequence>MRIFDIPDDMFDLLYITIGIFIALFISSLHLASKNDRNHVDRRFIAANPTDSAVNRVKGTTELPFFF</sequence>
<dbReference type="EMBL" id="BLAL01000068">
    <property type="protein sequence ID" value="GES83259.1"/>
    <property type="molecule type" value="Genomic_DNA"/>
</dbReference>
<proteinExistence type="predicted"/>
<organism evidence="2 3">
    <name type="scientific">Rhizophagus clarus</name>
    <dbReference type="NCBI Taxonomy" id="94130"/>
    <lineage>
        <taxon>Eukaryota</taxon>
        <taxon>Fungi</taxon>
        <taxon>Fungi incertae sedis</taxon>
        <taxon>Mucoromycota</taxon>
        <taxon>Glomeromycotina</taxon>
        <taxon>Glomeromycetes</taxon>
        <taxon>Glomerales</taxon>
        <taxon>Glomeraceae</taxon>
        <taxon>Rhizophagus</taxon>
    </lineage>
</organism>
<feature type="transmembrane region" description="Helical" evidence="1">
    <location>
        <begin position="13"/>
        <end position="33"/>
    </location>
</feature>
<dbReference type="Proteomes" id="UP000615446">
    <property type="component" value="Unassembled WGS sequence"/>
</dbReference>
<keyword evidence="1" id="KW-0472">Membrane</keyword>
<reference evidence="2" key="1">
    <citation type="submission" date="2019-10" db="EMBL/GenBank/DDBJ databases">
        <title>Conservation and host-specific expression of non-tandemly repeated heterogenous ribosome RNA gene in arbuscular mycorrhizal fungi.</title>
        <authorList>
            <person name="Maeda T."/>
            <person name="Kobayashi Y."/>
            <person name="Nakagawa T."/>
            <person name="Ezawa T."/>
            <person name="Yamaguchi K."/>
            <person name="Bino T."/>
            <person name="Nishimoto Y."/>
            <person name="Shigenobu S."/>
            <person name="Kawaguchi M."/>
        </authorList>
    </citation>
    <scope>NUCLEOTIDE SEQUENCE</scope>
    <source>
        <strain evidence="2">HR1</strain>
    </source>
</reference>
<accession>A0A8H3L9U5</accession>
<evidence type="ECO:0000313" key="2">
    <source>
        <dbReference type="EMBL" id="GES83259.1"/>
    </source>
</evidence>
<protein>
    <submittedName>
        <fullName evidence="2">Uncharacterized protein</fullName>
    </submittedName>
</protein>
<dbReference type="AlphaFoldDB" id="A0A8H3L9U5"/>
<name>A0A8H3L9U5_9GLOM</name>